<dbReference type="PANTHER" id="PTHR31342:SF4">
    <property type="entry name" value="ACTIN BINDING PROTEIN FAMILY"/>
    <property type="match status" value="1"/>
</dbReference>
<feature type="region of interest" description="Disordered" evidence="3">
    <location>
        <begin position="1"/>
        <end position="22"/>
    </location>
</feature>
<organism evidence="5 6">
    <name type="scientific">Rhynchospora breviuscula</name>
    <dbReference type="NCBI Taxonomy" id="2022672"/>
    <lineage>
        <taxon>Eukaryota</taxon>
        <taxon>Viridiplantae</taxon>
        <taxon>Streptophyta</taxon>
        <taxon>Embryophyta</taxon>
        <taxon>Tracheophyta</taxon>
        <taxon>Spermatophyta</taxon>
        <taxon>Magnoliopsida</taxon>
        <taxon>Liliopsida</taxon>
        <taxon>Poales</taxon>
        <taxon>Cyperaceae</taxon>
        <taxon>Cyperoideae</taxon>
        <taxon>Rhynchosporeae</taxon>
        <taxon>Rhynchospora</taxon>
    </lineage>
</organism>
<evidence type="ECO:0000256" key="3">
    <source>
        <dbReference type="SAM" id="MobiDB-lite"/>
    </source>
</evidence>
<reference evidence="5" key="1">
    <citation type="journal article" date="2022" name="Cell">
        <title>Repeat-based holocentromeres influence genome architecture and karyotype evolution.</title>
        <authorList>
            <person name="Hofstatter P.G."/>
            <person name="Thangavel G."/>
            <person name="Lux T."/>
            <person name="Neumann P."/>
            <person name="Vondrak T."/>
            <person name="Novak P."/>
            <person name="Zhang M."/>
            <person name="Costa L."/>
            <person name="Castellani M."/>
            <person name="Scott A."/>
            <person name="Toegelov H."/>
            <person name="Fuchs J."/>
            <person name="Mata-Sucre Y."/>
            <person name="Dias Y."/>
            <person name="Vanzela A.L.L."/>
            <person name="Huettel B."/>
            <person name="Almeida C.C.S."/>
            <person name="Simkova H."/>
            <person name="Souza G."/>
            <person name="Pedrosa-Harand A."/>
            <person name="Macas J."/>
            <person name="Mayer K.F.X."/>
            <person name="Houben A."/>
            <person name="Marques A."/>
        </authorList>
    </citation>
    <scope>NUCLEOTIDE SEQUENCE</scope>
    <source>
        <strain evidence="5">RhyBre1mFocal</strain>
    </source>
</reference>
<dbReference type="OrthoDB" id="1870283at2759"/>
<evidence type="ECO:0000256" key="4">
    <source>
        <dbReference type="SAM" id="Phobius"/>
    </source>
</evidence>
<gene>
    <name evidence="5" type="ORF">LUZ63_016869</name>
</gene>
<feature type="transmembrane region" description="Helical" evidence="4">
    <location>
        <begin position="27"/>
        <end position="49"/>
    </location>
</feature>
<protein>
    <submittedName>
        <fullName evidence="5">Uncharacterized protein</fullName>
    </submittedName>
</protein>
<dbReference type="AlphaFoldDB" id="A0A9P9ZAP7"/>
<evidence type="ECO:0000256" key="1">
    <source>
        <dbReference type="ARBA" id="ARBA00023054"/>
    </source>
</evidence>
<feature type="coiled-coil region" evidence="2">
    <location>
        <begin position="191"/>
        <end position="351"/>
    </location>
</feature>
<accession>A0A9P9ZAP7</accession>
<evidence type="ECO:0000256" key="2">
    <source>
        <dbReference type="SAM" id="Coils"/>
    </source>
</evidence>
<sequence>MGHSGDRKMKGEKDSVEKREGRTSQPILINIGVAIAFSFAGFVLSQIGATTRPHSNLPSSVGTVIEGEEDEEPCCNPAEDKCNFTNEEAHIKTKNDSAAIQTATSATVTSSPTKSSSGDEEGYLLPEFNDLVLEGFGSSMPDSDPVPNLNPTPIVSTGELENEVSFLRNMVCSLQEREKSLELQLLEVFKLKEQENSISQLKNQLKVKNEETKLYMLKMGTLLSENQRLRVQLSENSRTMAQLEEAREQIRVLTTKVQFLREEMEQMCNGGEERAKRMEELEEEVKDLKFVNARLEKEKLDLVHQLQLQKVDLQIDTTFHTSKEAEAIEEAENLRQDIAKLSNEIEQLKTSRCADLEELVYLKWINACLRYELRDHPAHGKTLARDLSMTLSPTSKEKAKQLIQEYAYYSVPTSDDSNWEYFSESSGDSSKISNSNKLKLFGKLKHFVFGKDEKRIDSTGDGSRISSWGSSSSCMTEELALPVHLQQPLDSREQLVRSISDAGLGYRRKGVVPVEVNFSGNNFHGTGFNGSEISEKIRLKRLADALEEPIRENIDRRAASFSFTTFNASAID</sequence>
<keyword evidence="4" id="KW-0812">Transmembrane</keyword>
<dbReference type="PANTHER" id="PTHR31342">
    <property type="entry name" value="PROTEIN CHUP1, CHLOROPLASTIC"/>
    <property type="match status" value="1"/>
</dbReference>
<evidence type="ECO:0000313" key="5">
    <source>
        <dbReference type="EMBL" id="KAJ1685479.1"/>
    </source>
</evidence>
<keyword evidence="1 2" id="KW-0175">Coiled coil</keyword>
<keyword evidence="4" id="KW-1133">Transmembrane helix</keyword>
<keyword evidence="6" id="KW-1185">Reference proteome</keyword>
<evidence type="ECO:0000313" key="6">
    <source>
        <dbReference type="Proteomes" id="UP001151287"/>
    </source>
</evidence>
<dbReference type="GO" id="GO:0072699">
    <property type="term" value="P:protein localization to cortical microtubule cytoskeleton"/>
    <property type="evidence" value="ECO:0007669"/>
    <property type="project" value="TreeGrafter"/>
</dbReference>
<dbReference type="GO" id="GO:0055028">
    <property type="term" value="C:cortical microtubule"/>
    <property type="evidence" value="ECO:0007669"/>
    <property type="project" value="TreeGrafter"/>
</dbReference>
<dbReference type="InterPro" id="IPR040265">
    <property type="entry name" value="CHUP1/IPGA1-like"/>
</dbReference>
<keyword evidence="4" id="KW-0472">Membrane</keyword>
<comment type="caution">
    <text evidence="5">The sequence shown here is derived from an EMBL/GenBank/DDBJ whole genome shotgun (WGS) entry which is preliminary data.</text>
</comment>
<name>A0A9P9ZAP7_9POAL</name>
<proteinExistence type="predicted"/>
<dbReference type="EMBL" id="JAMQYH010000005">
    <property type="protein sequence ID" value="KAJ1685479.1"/>
    <property type="molecule type" value="Genomic_DNA"/>
</dbReference>
<dbReference type="Proteomes" id="UP001151287">
    <property type="component" value="Unassembled WGS sequence"/>
</dbReference>